<keyword evidence="3" id="KW-1185">Reference proteome</keyword>
<reference evidence="1" key="1">
    <citation type="submission" date="2020-04" db="EMBL/GenBank/DDBJ databases">
        <title>Hybrid Assembly of Korean Phytophthora infestans isolates.</title>
        <authorList>
            <person name="Prokchorchik M."/>
            <person name="Lee Y."/>
            <person name="Seo J."/>
            <person name="Cho J.-H."/>
            <person name="Park Y.-E."/>
            <person name="Jang D.-C."/>
            <person name="Im J.-S."/>
            <person name="Choi J.-G."/>
            <person name="Park H.-J."/>
            <person name="Lee G.-B."/>
            <person name="Lee Y.-G."/>
            <person name="Hong S.-Y."/>
            <person name="Cho K."/>
            <person name="Sohn K.H."/>
        </authorList>
    </citation>
    <scope>NUCLEOTIDE SEQUENCE</scope>
    <source>
        <strain evidence="1">KR_1_A1</strain>
        <strain evidence="2">KR_2_A2</strain>
    </source>
</reference>
<name>A0A833WBQ2_PHYIN</name>
<comment type="caution">
    <text evidence="1">The sequence shown here is derived from an EMBL/GenBank/DDBJ whole genome shotgun (WGS) entry which is preliminary data.</text>
</comment>
<dbReference type="EMBL" id="WSZM01000269">
    <property type="protein sequence ID" value="KAF4036352.1"/>
    <property type="molecule type" value="Genomic_DNA"/>
</dbReference>
<dbReference type="Proteomes" id="UP000602510">
    <property type="component" value="Unassembled WGS sequence"/>
</dbReference>
<protein>
    <submittedName>
        <fullName evidence="1">Uncharacterized protein</fullName>
    </submittedName>
</protein>
<gene>
    <name evidence="1" type="ORF">GN244_ATG11619</name>
    <name evidence="2" type="ORF">GN958_ATG08694</name>
</gene>
<evidence type="ECO:0000313" key="1">
    <source>
        <dbReference type="EMBL" id="KAF4036352.1"/>
    </source>
</evidence>
<accession>A0A833WBQ2</accession>
<evidence type="ECO:0000313" key="3">
    <source>
        <dbReference type="Proteomes" id="UP000602510"/>
    </source>
</evidence>
<dbReference type="EMBL" id="JAACNO010001210">
    <property type="protein sequence ID" value="KAF4142107.1"/>
    <property type="molecule type" value="Genomic_DNA"/>
</dbReference>
<sequence length="160" mass="18028">MSLSTAAFVKRSSGFNAALLELAHSRNTIYENTRMSGENRTAHRMLPVDQHESSSDTLEDSYARNLSKYFGVEAPLTDTRTHRMPISRQEKLLDEALLLVAHSQRSIYDKTRISGENRSAHRVLPTDRQAERSDRCSDATDASYACAMANYFVARNASRL</sequence>
<evidence type="ECO:0000313" key="2">
    <source>
        <dbReference type="EMBL" id="KAF4142107.1"/>
    </source>
</evidence>
<dbReference type="Proteomes" id="UP000704712">
    <property type="component" value="Unassembled WGS sequence"/>
</dbReference>
<dbReference type="AlphaFoldDB" id="A0A833WBQ2"/>
<proteinExistence type="predicted"/>
<organism evidence="1 3">
    <name type="scientific">Phytophthora infestans</name>
    <name type="common">Potato late blight agent</name>
    <name type="synonym">Botrytis infestans</name>
    <dbReference type="NCBI Taxonomy" id="4787"/>
    <lineage>
        <taxon>Eukaryota</taxon>
        <taxon>Sar</taxon>
        <taxon>Stramenopiles</taxon>
        <taxon>Oomycota</taxon>
        <taxon>Peronosporomycetes</taxon>
        <taxon>Peronosporales</taxon>
        <taxon>Peronosporaceae</taxon>
        <taxon>Phytophthora</taxon>
    </lineage>
</organism>